<feature type="compositionally biased region" description="Low complexity" evidence="1">
    <location>
        <begin position="41"/>
        <end position="53"/>
    </location>
</feature>
<name>A0A9P6QGG6_9FUNG</name>
<accession>A0A9P6QGG6</accession>
<reference evidence="2" key="1">
    <citation type="journal article" date="2020" name="Fungal Divers.">
        <title>Resolving the Mortierellaceae phylogeny through synthesis of multi-gene phylogenetics and phylogenomics.</title>
        <authorList>
            <person name="Vandepol N."/>
            <person name="Liber J."/>
            <person name="Desiro A."/>
            <person name="Na H."/>
            <person name="Kennedy M."/>
            <person name="Barry K."/>
            <person name="Grigoriev I.V."/>
            <person name="Miller A.N."/>
            <person name="O'Donnell K."/>
            <person name="Stajich J.E."/>
            <person name="Bonito G."/>
        </authorList>
    </citation>
    <scope>NUCLEOTIDE SEQUENCE</scope>
    <source>
        <strain evidence="2">BC1065</strain>
    </source>
</reference>
<dbReference type="AlphaFoldDB" id="A0A9P6QGG6"/>
<feature type="region of interest" description="Disordered" evidence="1">
    <location>
        <begin position="1"/>
        <end position="124"/>
    </location>
</feature>
<evidence type="ECO:0000313" key="3">
    <source>
        <dbReference type="Proteomes" id="UP000807716"/>
    </source>
</evidence>
<dbReference type="OrthoDB" id="2443979at2759"/>
<feature type="compositionally biased region" description="Polar residues" evidence="1">
    <location>
        <begin position="18"/>
        <end position="40"/>
    </location>
</feature>
<protein>
    <submittedName>
        <fullName evidence="2">Uncharacterized protein</fullName>
    </submittedName>
</protein>
<sequence>MGACCGKPERKEGYVLGGSNSSSTASQQHNLNVVSSESANQTAPTTTGATTQGHLLGGSAPNPKAGDRELSPSALAAQKRADAAASRGVQAGGGKLAKKLAEERGKTHHEPDDKLPEHAGSQWN</sequence>
<evidence type="ECO:0000313" key="2">
    <source>
        <dbReference type="EMBL" id="KAG0268163.1"/>
    </source>
</evidence>
<evidence type="ECO:0000256" key="1">
    <source>
        <dbReference type="SAM" id="MobiDB-lite"/>
    </source>
</evidence>
<proteinExistence type="predicted"/>
<dbReference type="EMBL" id="JAAAJB010000058">
    <property type="protein sequence ID" value="KAG0268163.1"/>
    <property type="molecule type" value="Genomic_DNA"/>
</dbReference>
<gene>
    <name evidence="2" type="ORF">DFQ27_007394</name>
</gene>
<dbReference type="Proteomes" id="UP000807716">
    <property type="component" value="Unassembled WGS sequence"/>
</dbReference>
<keyword evidence="3" id="KW-1185">Reference proteome</keyword>
<feature type="compositionally biased region" description="Basic and acidic residues" evidence="1">
    <location>
        <begin position="99"/>
        <end position="117"/>
    </location>
</feature>
<comment type="caution">
    <text evidence="2">The sequence shown here is derived from an EMBL/GenBank/DDBJ whole genome shotgun (WGS) entry which is preliminary data.</text>
</comment>
<organism evidence="2 3">
    <name type="scientific">Actinomortierella ambigua</name>
    <dbReference type="NCBI Taxonomy" id="1343610"/>
    <lineage>
        <taxon>Eukaryota</taxon>
        <taxon>Fungi</taxon>
        <taxon>Fungi incertae sedis</taxon>
        <taxon>Mucoromycota</taxon>
        <taxon>Mortierellomycotina</taxon>
        <taxon>Mortierellomycetes</taxon>
        <taxon>Mortierellales</taxon>
        <taxon>Mortierellaceae</taxon>
        <taxon>Actinomortierella</taxon>
    </lineage>
</organism>